<dbReference type="OrthoDB" id="3174546at2"/>
<accession>A0A7I7XUS7</accession>
<proteinExistence type="inferred from homology"/>
<reference evidence="3" key="2">
    <citation type="submission" date="2020-02" db="EMBL/GenBank/DDBJ databases">
        <authorList>
            <person name="Matsumoto Y."/>
            <person name="Motooka D."/>
            <person name="Nakamura S."/>
        </authorList>
    </citation>
    <scope>NUCLEOTIDE SEQUENCE</scope>
    <source>
        <strain evidence="3">JCM 13671</strain>
    </source>
</reference>
<dbReference type="EMBL" id="AP022612">
    <property type="protein sequence ID" value="BBZ33026.1"/>
    <property type="molecule type" value="Genomic_DNA"/>
</dbReference>
<dbReference type="PANTHER" id="PTHR46268:SF6">
    <property type="entry name" value="UNIVERSAL STRESS PROTEIN UP12"/>
    <property type="match status" value="1"/>
</dbReference>
<evidence type="ECO:0000313" key="4">
    <source>
        <dbReference type="Proteomes" id="UP000466931"/>
    </source>
</evidence>
<name>A0A7I7XUS7_9MYCO</name>
<evidence type="ECO:0000259" key="2">
    <source>
        <dbReference type="Pfam" id="PF00582"/>
    </source>
</evidence>
<feature type="domain" description="UspA" evidence="2">
    <location>
        <begin position="8"/>
        <end position="148"/>
    </location>
</feature>
<dbReference type="Proteomes" id="UP000466931">
    <property type="component" value="Chromosome"/>
</dbReference>
<protein>
    <submittedName>
        <fullName evidence="3">Universal stress protein</fullName>
    </submittedName>
</protein>
<dbReference type="AlphaFoldDB" id="A0A7I7XUS7"/>
<dbReference type="Gene3D" id="3.40.50.620">
    <property type="entry name" value="HUPs"/>
    <property type="match status" value="2"/>
</dbReference>
<organism evidence="3 4">
    <name type="scientific">Mycolicibacterium confluentis</name>
    <dbReference type="NCBI Taxonomy" id="28047"/>
    <lineage>
        <taxon>Bacteria</taxon>
        <taxon>Bacillati</taxon>
        <taxon>Actinomycetota</taxon>
        <taxon>Actinomycetes</taxon>
        <taxon>Mycobacteriales</taxon>
        <taxon>Mycobacteriaceae</taxon>
        <taxon>Mycolicibacterium</taxon>
    </lineage>
</organism>
<dbReference type="InterPro" id="IPR006016">
    <property type="entry name" value="UspA"/>
</dbReference>
<comment type="similarity">
    <text evidence="1">Belongs to the universal stress protein A family.</text>
</comment>
<dbReference type="RefSeq" id="WP_085152450.1">
    <property type="nucleotide sequence ID" value="NZ_AP022612.1"/>
</dbReference>
<reference evidence="3" key="1">
    <citation type="journal article" date="2019" name="Emerg. Microbes Infect.">
        <title>Comprehensive subspecies identification of 175 nontuberculous mycobacteria species based on 7547 genomic profiles.</title>
        <authorList>
            <person name="Matsumoto Y."/>
            <person name="Kinjo T."/>
            <person name="Motooka D."/>
            <person name="Nabeya D."/>
            <person name="Jung N."/>
            <person name="Uechi K."/>
            <person name="Horii T."/>
            <person name="Iida T."/>
            <person name="Fujita J."/>
            <person name="Nakamura S."/>
        </authorList>
    </citation>
    <scope>NUCLEOTIDE SEQUENCE [LARGE SCALE GENOMIC DNA]</scope>
    <source>
        <strain evidence="3">JCM 13671</strain>
    </source>
</reference>
<gene>
    <name evidence="3" type="primary">TB31.7_1</name>
    <name evidence="3" type="ORF">MCNF_16310</name>
</gene>
<sequence>MSVSTEHVVLVGVDGSPSSNAAVEWAARDAGLRGVPLVLVHVTPEPRVTLGVEIIRSAEVWRRLEDDARQILAQSRAIAERISASAEPIRIDELAVSDGVVSGLVALSEDADMLVVGCRGLGSISGRLLGSVSSGLVHHALCPVTIVHDERRGSAEDMARLPVVLGVDGSPASTSATAVAFDEASRRGVELIALHAWADNVSIEFAGTDWDLLHERAAAALAERLAGWRERYPDVTVRRIVVPDRAARHLITHSHDAQLVVVGSRGRGGFAGMLLGSVSSAVVEAAHSPVIVVRPS</sequence>
<feature type="domain" description="UspA" evidence="2">
    <location>
        <begin position="163"/>
        <end position="294"/>
    </location>
</feature>
<dbReference type="InterPro" id="IPR006015">
    <property type="entry name" value="Universal_stress_UspA"/>
</dbReference>
<evidence type="ECO:0000313" key="3">
    <source>
        <dbReference type="EMBL" id="BBZ33026.1"/>
    </source>
</evidence>
<dbReference type="Pfam" id="PF00582">
    <property type="entry name" value="Usp"/>
    <property type="match status" value="2"/>
</dbReference>
<dbReference type="PANTHER" id="PTHR46268">
    <property type="entry name" value="STRESS RESPONSE PROTEIN NHAX"/>
    <property type="match status" value="1"/>
</dbReference>
<keyword evidence="4" id="KW-1185">Reference proteome</keyword>
<dbReference type="InterPro" id="IPR014729">
    <property type="entry name" value="Rossmann-like_a/b/a_fold"/>
</dbReference>
<evidence type="ECO:0000256" key="1">
    <source>
        <dbReference type="ARBA" id="ARBA00008791"/>
    </source>
</evidence>
<dbReference type="SUPFAM" id="SSF52402">
    <property type="entry name" value="Adenine nucleotide alpha hydrolases-like"/>
    <property type="match status" value="2"/>
</dbReference>
<dbReference type="PRINTS" id="PR01438">
    <property type="entry name" value="UNVRSLSTRESS"/>
</dbReference>